<keyword evidence="2" id="KW-1185">Reference proteome</keyword>
<proteinExistence type="predicted"/>
<dbReference type="EnsemblMetazoa" id="PPA18154.1">
    <property type="protein sequence ID" value="PPA18154.1"/>
    <property type="gene ID" value="WBGene00107708"/>
</dbReference>
<sequence>MCQAHNLHTISLVRQGRNLCQMLRQVLITLVAAVVYGQAFLFGSMGGGGGCGGGCAPPPPSPCGCGK</sequence>
<accession>A0A2A6C6K2</accession>
<reference evidence="1" key="2">
    <citation type="submission" date="2022-06" db="UniProtKB">
        <authorList>
            <consortium name="EnsemblMetazoa"/>
        </authorList>
    </citation>
    <scope>IDENTIFICATION</scope>
    <source>
        <strain evidence="1">PS312</strain>
    </source>
</reference>
<evidence type="ECO:0000313" key="2">
    <source>
        <dbReference type="Proteomes" id="UP000005239"/>
    </source>
</evidence>
<reference evidence="2" key="1">
    <citation type="journal article" date="2008" name="Nat. Genet.">
        <title>The Pristionchus pacificus genome provides a unique perspective on nematode lifestyle and parasitism.</title>
        <authorList>
            <person name="Dieterich C."/>
            <person name="Clifton S.W."/>
            <person name="Schuster L.N."/>
            <person name="Chinwalla A."/>
            <person name="Delehaunty K."/>
            <person name="Dinkelacker I."/>
            <person name="Fulton L."/>
            <person name="Fulton R."/>
            <person name="Godfrey J."/>
            <person name="Minx P."/>
            <person name="Mitreva M."/>
            <person name="Roeseler W."/>
            <person name="Tian H."/>
            <person name="Witte H."/>
            <person name="Yang S.P."/>
            <person name="Wilson R.K."/>
            <person name="Sommer R.J."/>
        </authorList>
    </citation>
    <scope>NUCLEOTIDE SEQUENCE [LARGE SCALE GENOMIC DNA]</scope>
    <source>
        <strain evidence="2">PS312</strain>
    </source>
</reference>
<dbReference type="AlphaFoldDB" id="A0A2A6C6K2"/>
<evidence type="ECO:0000313" key="1">
    <source>
        <dbReference type="EnsemblMetazoa" id="PPA18154.1"/>
    </source>
</evidence>
<accession>A0A8R1YI49</accession>
<protein>
    <submittedName>
        <fullName evidence="1">Uncharacterized protein</fullName>
    </submittedName>
</protein>
<gene>
    <name evidence="1" type="primary">WBGene00107708</name>
</gene>
<dbReference type="Proteomes" id="UP000005239">
    <property type="component" value="Unassembled WGS sequence"/>
</dbReference>
<organism evidence="1 2">
    <name type="scientific">Pristionchus pacificus</name>
    <name type="common">Parasitic nematode worm</name>
    <dbReference type="NCBI Taxonomy" id="54126"/>
    <lineage>
        <taxon>Eukaryota</taxon>
        <taxon>Metazoa</taxon>
        <taxon>Ecdysozoa</taxon>
        <taxon>Nematoda</taxon>
        <taxon>Chromadorea</taxon>
        <taxon>Rhabditida</taxon>
        <taxon>Rhabditina</taxon>
        <taxon>Diplogasteromorpha</taxon>
        <taxon>Diplogasteroidea</taxon>
        <taxon>Neodiplogasteridae</taxon>
        <taxon>Pristionchus</taxon>
    </lineage>
</organism>
<name>A0A2A6C6K2_PRIPA</name>